<dbReference type="FunFam" id="3.30.70.270:FF:000001">
    <property type="entry name" value="Diguanylate cyclase domain protein"/>
    <property type="match status" value="1"/>
</dbReference>
<evidence type="ECO:0000259" key="6">
    <source>
        <dbReference type="PROSITE" id="PS50887"/>
    </source>
</evidence>
<dbReference type="Proteomes" id="UP001161139">
    <property type="component" value="Unassembled WGS sequence"/>
</dbReference>
<reference evidence="7" key="1">
    <citation type="submission" date="2022-09" db="EMBL/GenBank/DDBJ databases">
        <title>Intensive care unit water sources are persistently colonized with multi-drug resistant bacteria and are the site of extensive horizontal gene transfer of antibiotic resistance genes.</title>
        <authorList>
            <person name="Diorio-Toth L."/>
        </authorList>
    </citation>
    <scope>NUCLEOTIDE SEQUENCE</scope>
    <source>
        <strain evidence="7">GD03864</strain>
    </source>
</reference>
<dbReference type="PANTHER" id="PTHR45138">
    <property type="entry name" value="REGULATORY COMPONENTS OF SENSORY TRANSDUCTION SYSTEM"/>
    <property type="match status" value="1"/>
</dbReference>
<evidence type="ECO:0000256" key="4">
    <source>
        <dbReference type="ARBA" id="ARBA00034247"/>
    </source>
</evidence>
<dbReference type="GO" id="GO:0052621">
    <property type="term" value="F:diguanylate cyclase activity"/>
    <property type="evidence" value="ECO:0007669"/>
    <property type="project" value="UniProtKB-EC"/>
</dbReference>
<dbReference type="Gene3D" id="3.30.70.270">
    <property type="match status" value="1"/>
</dbReference>
<dbReference type="InterPro" id="IPR029787">
    <property type="entry name" value="Nucleotide_cyclase"/>
</dbReference>
<dbReference type="Pfam" id="PF20975">
    <property type="entry name" value="DGCcoil"/>
    <property type="match status" value="1"/>
</dbReference>
<name>A0ABD4Y1U0_STUST</name>
<dbReference type="RefSeq" id="WP_151321076.1">
    <property type="nucleotide sequence ID" value="NZ_JAOCDG010000022.1"/>
</dbReference>
<dbReference type="AlphaFoldDB" id="A0ABD4Y1U0"/>
<comment type="caution">
    <text evidence="7">The sequence shown here is derived from an EMBL/GenBank/DDBJ whole genome shotgun (WGS) entry which is preliminary data.</text>
</comment>
<evidence type="ECO:0000313" key="7">
    <source>
        <dbReference type="EMBL" id="MDH0689116.1"/>
    </source>
</evidence>
<keyword evidence="5" id="KW-0175">Coiled coil</keyword>
<dbReference type="InterPro" id="IPR000160">
    <property type="entry name" value="GGDEF_dom"/>
</dbReference>
<comment type="cofactor">
    <cofactor evidence="1">
        <name>Mg(2+)</name>
        <dbReference type="ChEBI" id="CHEBI:18420"/>
    </cofactor>
</comment>
<dbReference type="InterPro" id="IPR050469">
    <property type="entry name" value="Diguanylate_Cyclase"/>
</dbReference>
<dbReference type="Pfam" id="PF00990">
    <property type="entry name" value="GGDEF"/>
    <property type="match status" value="1"/>
</dbReference>
<dbReference type="NCBIfam" id="TIGR00254">
    <property type="entry name" value="GGDEF"/>
    <property type="match status" value="1"/>
</dbReference>
<dbReference type="CDD" id="cd01949">
    <property type="entry name" value="GGDEF"/>
    <property type="match status" value="1"/>
</dbReference>
<dbReference type="GO" id="GO:0005886">
    <property type="term" value="C:plasma membrane"/>
    <property type="evidence" value="ECO:0007669"/>
    <property type="project" value="UniProtKB-SubCell"/>
</dbReference>
<accession>A0ABD4Y1U0</accession>
<evidence type="ECO:0000256" key="3">
    <source>
        <dbReference type="ARBA" id="ARBA00012528"/>
    </source>
</evidence>
<evidence type="ECO:0000313" key="8">
    <source>
        <dbReference type="Proteomes" id="UP001161139"/>
    </source>
</evidence>
<evidence type="ECO:0000256" key="2">
    <source>
        <dbReference type="ARBA" id="ARBA00004533"/>
    </source>
</evidence>
<dbReference type="InterPro" id="IPR048516">
    <property type="entry name" value="DGCcoil"/>
</dbReference>
<organism evidence="7 8">
    <name type="scientific">Stutzerimonas stutzeri</name>
    <name type="common">Pseudomonas stutzeri</name>
    <dbReference type="NCBI Taxonomy" id="316"/>
    <lineage>
        <taxon>Bacteria</taxon>
        <taxon>Pseudomonadati</taxon>
        <taxon>Pseudomonadota</taxon>
        <taxon>Gammaproteobacteria</taxon>
        <taxon>Pseudomonadales</taxon>
        <taxon>Pseudomonadaceae</taxon>
        <taxon>Stutzerimonas</taxon>
    </lineage>
</organism>
<proteinExistence type="predicted"/>
<dbReference type="InterPro" id="IPR043128">
    <property type="entry name" value="Rev_trsase/Diguanyl_cyclase"/>
</dbReference>
<evidence type="ECO:0000256" key="5">
    <source>
        <dbReference type="SAM" id="Coils"/>
    </source>
</evidence>
<gene>
    <name evidence="7" type="ORF">N5D09_13585</name>
</gene>
<feature type="coiled-coil region" evidence="5">
    <location>
        <begin position="405"/>
        <end position="432"/>
    </location>
</feature>
<dbReference type="PROSITE" id="PS50887">
    <property type="entry name" value="GGDEF"/>
    <property type="match status" value="1"/>
</dbReference>
<evidence type="ECO:0000256" key="1">
    <source>
        <dbReference type="ARBA" id="ARBA00001946"/>
    </source>
</evidence>
<dbReference type="EC" id="2.7.7.65" evidence="3"/>
<dbReference type="PANTHER" id="PTHR45138:SF9">
    <property type="entry name" value="DIGUANYLATE CYCLASE DGCM-RELATED"/>
    <property type="match status" value="1"/>
</dbReference>
<feature type="domain" description="GGDEF" evidence="6">
    <location>
        <begin position="495"/>
        <end position="625"/>
    </location>
</feature>
<dbReference type="SMART" id="SM00267">
    <property type="entry name" value="GGDEF"/>
    <property type="match status" value="1"/>
</dbReference>
<comment type="catalytic activity">
    <reaction evidence="4">
        <text>2 GTP = 3',3'-c-di-GMP + 2 diphosphate</text>
        <dbReference type="Rhea" id="RHEA:24898"/>
        <dbReference type="ChEBI" id="CHEBI:33019"/>
        <dbReference type="ChEBI" id="CHEBI:37565"/>
        <dbReference type="ChEBI" id="CHEBI:58805"/>
        <dbReference type="EC" id="2.7.7.65"/>
    </reaction>
</comment>
<comment type="subcellular location">
    <subcellularLocation>
        <location evidence="2">Cell inner membrane</location>
    </subcellularLocation>
</comment>
<sequence>MSEEAERWKEKYLQLAERQEQLDARWEQRVDLLRRSLVRSSLAVEGADPAVERCLQQMREVLRDGDLDDGLGQLVPRLEKAVLDSERHRQERAVQLTEALHRLVSQLLGMSVPAELRKPLKRFAKDLDQRAARLRELPLLLGELSVLQGQVLNLQGLSAPQQSGFLKRLFGGRDSQSAAPLETAIPAAASAPAVAVAVAVEAEAVVVGETAVASTVTEPSVAATLPEPANEEQQAVETVVSAVEPEADEPVADAELPPAAEPLPQEAAYALPDSPEPAFSVVAERVEATLSSLLDSLHLPEQHQPQLQTLRARIQQGLNWYELVPVLDDLAMLMIAFSDQGQRDFENYLQTLNERLTAMQENLLAAHQGHVEGRDAAQALDAELREQVGGLQHSMREATDLNSLKRVVEARLDGLLDTVDNYRRQRSEQEQKLGERLQQLVSRVGSLEQAARGLRGHLEEQRQKALQDPLTGLPNRAAWNERLDLEFARWQRYGGDLLLAVLDVDHFKRVNDGYGHLAGDRVLKIIGTELQKRLRKTDFIARFGGEEFVVLLPNTPYEAGRQLMETLRESIGSCPFHFKGERVAITLSAGLTAFVTGDTAERAFERADRALYRAKDSGRNRVEPA</sequence>
<dbReference type="EMBL" id="JAOCDG010000022">
    <property type="protein sequence ID" value="MDH0689116.1"/>
    <property type="molecule type" value="Genomic_DNA"/>
</dbReference>
<dbReference type="SUPFAM" id="SSF55073">
    <property type="entry name" value="Nucleotide cyclase"/>
    <property type="match status" value="1"/>
</dbReference>
<protein>
    <recommendedName>
        <fullName evidence="3">diguanylate cyclase</fullName>
        <ecNumber evidence="3">2.7.7.65</ecNumber>
    </recommendedName>
</protein>